<sequence>MHRETLRSFLSLRSTLFTITPEGGTTVLNGAGAAVMLGQSIRESQAVAAYGKAAEINPGSNSFYVITAEGVKEMNKDESGTVTAYVFDGKGYGHGVGMSQWGAIGMAQQAGMTYGQIIEHYYNQGKNDGRLVIKTVQ</sequence>
<accession>A0A645IJT3</accession>
<reference evidence="1" key="1">
    <citation type="submission" date="2019-08" db="EMBL/GenBank/DDBJ databases">
        <authorList>
            <person name="Kucharzyk K."/>
            <person name="Murdoch R.W."/>
            <person name="Higgins S."/>
            <person name="Loffler F."/>
        </authorList>
    </citation>
    <scope>NUCLEOTIDE SEQUENCE</scope>
</reference>
<protein>
    <recommendedName>
        <fullName evidence="2">Amidase enhancer</fullName>
    </recommendedName>
</protein>
<organism evidence="1">
    <name type="scientific">bioreactor metagenome</name>
    <dbReference type="NCBI Taxonomy" id="1076179"/>
    <lineage>
        <taxon>unclassified sequences</taxon>
        <taxon>metagenomes</taxon>
        <taxon>ecological metagenomes</taxon>
    </lineage>
</organism>
<proteinExistence type="predicted"/>
<dbReference type="AlphaFoldDB" id="A0A645IJT3"/>
<name>A0A645IJT3_9ZZZZ</name>
<dbReference type="EMBL" id="VSSQ01116772">
    <property type="protein sequence ID" value="MPN51551.1"/>
    <property type="molecule type" value="Genomic_DNA"/>
</dbReference>
<gene>
    <name evidence="1" type="ORF">SDC9_199199</name>
</gene>
<comment type="caution">
    <text evidence="1">The sequence shown here is derived from an EMBL/GenBank/DDBJ whole genome shotgun (WGS) entry which is preliminary data.</text>
</comment>
<evidence type="ECO:0000313" key="1">
    <source>
        <dbReference type="EMBL" id="MPN51551.1"/>
    </source>
</evidence>
<evidence type="ECO:0008006" key="2">
    <source>
        <dbReference type="Google" id="ProtNLM"/>
    </source>
</evidence>